<gene>
    <name evidence="1" type="ORF">HMPREF1866_02536</name>
</gene>
<sequence>MAELNLKQINARLNEEFRGEKRKLVFWYDDKAEFADDIKDIELDNAKVYFLQPDNQFYTKYFLERKDKENNYLIYAPFPKPDVRENHLEDTLLYSKRFFADRASLLMADLGVDEKYKNIIEKHIKFFANKDRTQRFYDLEIEQFNEENIIVGMLCSICRTQTCSFEEVVRAVLSDGECEENKFIDAFKKYDLHSEFWKLCERYFGYIDNAPSLTNFVLTLFVTYTAKSITGELPESLKSIVSHKSGNIITFMDNLKNSVLYKDRYNELSEFVSNKLNIVKVFENLLPEELLYCDTFVCIDKIIIRWIKERLLAEDTGAMLDNHSIKEVVSIRSKMHFSESTGKIYHMLGSAHDIVVSAKYTCPDSFSDILEKYKTSDYKIDQNYRYFYYDYDSLDDSEDFERLRELVENIYTNEYLDKLLQKWNSGILEENTLSKLPLQIDFYDSNIGGLKDRTVVIISDALRYEVGHELYTTLADDPKSNIKIDMSLSVLPSYTRLGMAALLPHKSITMSDDYTVLVDGMSCDNLLTRQNILQRYCDNSICVQFDDIKNMKKSELRDIFTGKQLVYVYHNQIDARGDKANTEDEVFVACKEAVNEIADLIRRISSNANTHHFIVTADHGFIYKRDKLNESDKINVRDKNAFVNRRFIVSTEAIYEDSIENISMGSILRNDDGKVVSFPISSNVFKVSGGGQNFVHGGSSPQEMLIPVLNIKMERGHIDTGNAQIALVSMVQKITSNVTVLEFIQSEAVSDTVKATTYKLYFISDDNEKISNEATLFADSRELDARKRIFRMNFRFKDKKYDKNRNYYLAAYDEGSGEEIWRHHVVMDLVGESF</sequence>
<dbReference type="Proteomes" id="UP000070394">
    <property type="component" value="Unassembled WGS sequence"/>
</dbReference>
<dbReference type="Pfam" id="PF08665">
    <property type="entry name" value="PglZ"/>
    <property type="match status" value="1"/>
</dbReference>
<organism evidence="1 2">
    <name type="scientific">Lachnoanaerobaculum saburreum</name>
    <dbReference type="NCBI Taxonomy" id="467210"/>
    <lineage>
        <taxon>Bacteria</taxon>
        <taxon>Bacillati</taxon>
        <taxon>Bacillota</taxon>
        <taxon>Clostridia</taxon>
        <taxon>Lachnospirales</taxon>
        <taxon>Lachnospiraceae</taxon>
        <taxon>Lachnoanaerobaculum</taxon>
    </lineage>
</organism>
<name>A0A133ZDG7_9FIRM</name>
<dbReference type="PATRIC" id="fig|467210.3.peg.2511"/>
<accession>A0A133ZDG7</accession>
<dbReference type="InterPro" id="IPR014060">
    <property type="entry name" value="PglZ"/>
</dbReference>
<proteinExistence type="predicted"/>
<keyword evidence="2" id="KW-1185">Reference proteome</keyword>
<evidence type="ECO:0000313" key="2">
    <source>
        <dbReference type="Proteomes" id="UP000070394"/>
    </source>
</evidence>
<protein>
    <submittedName>
        <fullName evidence="1">TIGR02687 family protein</fullName>
    </submittedName>
</protein>
<dbReference type="OrthoDB" id="9769734at2"/>
<dbReference type="STRING" id="467210.HMPREF1866_02536"/>
<evidence type="ECO:0000313" key="1">
    <source>
        <dbReference type="EMBL" id="KXB53464.1"/>
    </source>
</evidence>
<dbReference type="RefSeq" id="WP_060932096.1">
    <property type="nucleotide sequence ID" value="NZ_KQ959848.1"/>
</dbReference>
<dbReference type="EMBL" id="LSDA01000140">
    <property type="protein sequence ID" value="KXB53464.1"/>
    <property type="molecule type" value="Genomic_DNA"/>
</dbReference>
<dbReference type="NCBIfam" id="TIGR02687">
    <property type="entry name" value="BREX-1 system phosphatase PglZ type A"/>
    <property type="match status" value="1"/>
</dbReference>
<comment type="caution">
    <text evidence="1">The sequence shown here is derived from an EMBL/GenBank/DDBJ whole genome shotgun (WGS) entry which is preliminary data.</text>
</comment>
<reference evidence="2" key="1">
    <citation type="submission" date="2016-01" db="EMBL/GenBank/DDBJ databases">
        <authorList>
            <person name="Mitreva M."/>
            <person name="Pepin K.H."/>
            <person name="Mihindukulasuriya K.A."/>
            <person name="Fulton R."/>
            <person name="Fronick C."/>
            <person name="O'Laughlin M."/>
            <person name="Miner T."/>
            <person name="Herter B."/>
            <person name="Rosa B.A."/>
            <person name="Cordes M."/>
            <person name="Tomlinson C."/>
            <person name="Wollam A."/>
            <person name="Palsikar V.B."/>
            <person name="Mardis E.R."/>
            <person name="Wilson R.K."/>
        </authorList>
    </citation>
    <scope>NUCLEOTIDE SEQUENCE [LARGE SCALE GENOMIC DNA]</scope>
    <source>
        <strain evidence="2">DNF00896</strain>
    </source>
</reference>
<dbReference type="AlphaFoldDB" id="A0A133ZDG7"/>